<reference evidence="4 5" key="1">
    <citation type="submission" date="2025-05" db="UniProtKB">
        <authorList>
            <consortium name="RefSeq"/>
        </authorList>
    </citation>
    <scope>IDENTIFICATION</scope>
</reference>
<feature type="compositionally biased region" description="Low complexity" evidence="2">
    <location>
        <begin position="762"/>
        <end position="772"/>
    </location>
</feature>
<dbReference type="PANTHER" id="PTHR16078">
    <property type="entry name" value="COILED-COIL DOMAIN-CONTAINING PROTEIN 87"/>
    <property type="match status" value="1"/>
</dbReference>
<dbReference type="Proteomes" id="UP000694888">
    <property type="component" value="Unplaced"/>
</dbReference>
<organism evidence="3 5">
    <name type="scientific">Aplysia californica</name>
    <name type="common">California sea hare</name>
    <dbReference type="NCBI Taxonomy" id="6500"/>
    <lineage>
        <taxon>Eukaryota</taxon>
        <taxon>Metazoa</taxon>
        <taxon>Spiralia</taxon>
        <taxon>Lophotrochozoa</taxon>
        <taxon>Mollusca</taxon>
        <taxon>Gastropoda</taxon>
        <taxon>Heterobranchia</taxon>
        <taxon>Euthyneura</taxon>
        <taxon>Tectipleura</taxon>
        <taxon>Aplysiida</taxon>
        <taxon>Aplysioidea</taxon>
        <taxon>Aplysiidae</taxon>
        <taxon>Aplysia</taxon>
    </lineage>
</organism>
<evidence type="ECO:0000313" key="4">
    <source>
        <dbReference type="RefSeq" id="XP_005089020.1"/>
    </source>
</evidence>
<dbReference type="RefSeq" id="XP_005089020.1">
    <property type="nucleotide sequence ID" value="XM_005088963.3"/>
</dbReference>
<gene>
    <name evidence="4 5" type="primary">LOC101849255</name>
</gene>
<keyword evidence="1" id="KW-0175">Coiled coil</keyword>
<feature type="compositionally biased region" description="Basic and acidic residues" evidence="2">
    <location>
        <begin position="1"/>
        <end position="16"/>
    </location>
</feature>
<accession>A0ABM0JA77</accession>
<dbReference type="RefSeq" id="XP_005089021.1">
    <property type="nucleotide sequence ID" value="XM_005088964.3"/>
</dbReference>
<dbReference type="GeneID" id="101849255"/>
<feature type="compositionally biased region" description="Low complexity" evidence="2">
    <location>
        <begin position="868"/>
        <end position="878"/>
    </location>
</feature>
<feature type="region of interest" description="Disordered" evidence="2">
    <location>
        <begin position="1"/>
        <end position="22"/>
    </location>
</feature>
<feature type="region of interest" description="Disordered" evidence="2">
    <location>
        <begin position="862"/>
        <end position="889"/>
    </location>
</feature>
<sequence>MPSSREKMTSSREKMTYKSSIQEAKEFGKMPKYKAPVYSKPERVDDMYPLKWTDYDNADVQKGIEKVLGPLSLFAPFTHEDVPDNVPLQLERPVTPINEEIRTQPSTFERMARFVRRRIMAHTDVPYLSVDDQKNLAAIILGEVNGIWPDIRRQIDDPFLTPEENKELNRRIAVHIVTVCEQLFKHYLDKAQVLNSRGVFSGPANMSRLKAQLALEANELLDVLKIRRYIVHDMRSAGDAEGEEAEMSQKSPRHARSSSAKKLTYQAMLEASRPKPKQLRSKLNTIDQDIKEIQEQIPVLDTSHLLDFVAELPERDIRTPSEEEFHARPSRISEGVSRMSGISKEDVSKRKIIYKPNEAVETEGDVRANVVRCKSQPDLSLGETLLEELGIPNDVRDDKLMQNELSVLQRERASMLQVLTDRETKPGLGTREFIENDLRKLTEHKDDEFPDGDDADDLPPLIQAITRHARHDDMKARMEKQLKELEEREKKRQEDECVFVQGPTYPQPDTVSTNMGNKGVVRTSDIRVSERVCMSSITLKCHSTVYNDLLEEIDPLTVKNLDKNLFLSDEIQEVYKEIMKSVPSTHMELDDLSDKDPLVLNAPDSVNVAGTMASSSLSRKVVDRVINPAFIKAKGPPWGSAQMKEWARTPVNPPKNFLGEDIFSPVTPNMAKINETMHNPAQMNQMMTSVEGMPNIVADKMSRTYASWLQWWKSTVSSDDYMKYLSTLESDYMGAVFHFYDSGEESESEDEELTARARRFSRTTTQQNSTRSKVTSEQRERARKITELKQIKTEYKEGFWNANAVLMGGLGKEPELAEENIEEKAGDRTSRSVESTRTVTIQERANQLRVLPEKRDLISRMSKATTGAGSEVAASSSEPAEEIKKGPQPQERLESVWQQLLMPDAQRLDMAIKYSCNEYYERLAEAIERWELIAELILQRESLLTRLEKFERQASDPNRFFHKGSKKSSYRLEESRKRTYFSKKIDALDVEIKEEIEYIKDQFQDVITFKGRPYLDKMRWDRTEMLYWLSEERKRQGLQYEAITRGVNLPLRHAQLQPIMPQQ</sequence>
<feature type="coiled-coil region" evidence="1">
    <location>
        <begin position="468"/>
        <end position="496"/>
    </location>
</feature>
<dbReference type="InterPro" id="IPR037383">
    <property type="entry name" value="CCDC87"/>
</dbReference>
<evidence type="ECO:0000313" key="5">
    <source>
        <dbReference type="RefSeq" id="XP_005089021.1"/>
    </source>
</evidence>
<evidence type="ECO:0000256" key="1">
    <source>
        <dbReference type="SAM" id="Coils"/>
    </source>
</evidence>
<feature type="region of interest" description="Disordered" evidence="2">
    <location>
        <begin position="237"/>
        <end position="261"/>
    </location>
</feature>
<proteinExistence type="predicted"/>
<dbReference type="PANTHER" id="PTHR16078:SF1">
    <property type="entry name" value="COILED-COIL DOMAIN-CONTAINING PROTEIN 87"/>
    <property type="match status" value="1"/>
</dbReference>
<dbReference type="Gene3D" id="1.20.58.1520">
    <property type="match status" value="1"/>
</dbReference>
<dbReference type="Pfam" id="PF03999">
    <property type="entry name" value="MAP65_ASE1"/>
    <property type="match status" value="1"/>
</dbReference>
<protein>
    <submittedName>
        <fullName evidence="4 5">Coiled-coil domain-containing protein 87 isoform X1</fullName>
    </submittedName>
</protein>
<keyword evidence="3" id="KW-1185">Reference proteome</keyword>
<evidence type="ECO:0000256" key="2">
    <source>
        <dbReference type="SAM" id="MobiDB-lite"/>
    </source>
</evidence>
<name>A0ABM0JA77_APLCA</name>
<feature type="region of interest" description="Disordered" evidence="2">
    <location>
        <begin position="744"/>
        <end position="779"/>
    </location>
</feature>
<evidence type="ECO:0000313" key="3">
    <source>
        <dbReference type="Proteomes" id="UP000694888"/>
    </source>
</evidence>